<dbReference type="GO" id="GO:0043565">
    <property type="term" value="F:sequence-specific DNA binding"/>
    <property type="evidence" value="ECO:0007669"/>
    <property type="project" value="InterPro"/>
</dbReference>
<evidence type="ECO:0000259" key="11">
    <source>
        <dbReference type="PROSITE" id="PS51843"/>
    </source>
</evidence>
<proteinExistence type="inferred from homology"/>
<gene>
    <name evidence="12" type="ORF">CAMP_LOCUS13961</name>
</gene>
<evidence type="ECO:0000256" key="4">
    <source>
        <dbReference type="ARBA" id="ARBA00022833"/>
    </source>
</evidence>
<evidence type="ECO:0000256" key="8">
    <source>
        <dbReference type="ARBA" id="ARBA00023170"/>
    </source>
</evidence>
<evidence type="ECO:0000256" key="6">
    <source>
        <dbReference type="ARBA" id="ARBA00023125"/>
    </source>
</evidence>
<dbReference type="Pfam" id="PF00105">
    <property type="entry name" value="zf-C4"/>
    <property type="match status" value="1"/>
</dbReference>
<evidence type="ECO:0000313" key="13">
    <source>
        <dbReference type="Proteomes" id="UP001152747"/>
    </source>
</evidence>
<evidence type="ECO:0000313" key="12">
    <source>
        <dbReference type="EMBL" id="CAI5451324.1"/>
    </source>
</evidence>
<evidence type="ECO:0000256" key="9">
    <source>
        <dbReference type="ARBA" id="ARBA00023242"/>
    </source>
</evidence>
<comment type="similarity">
    <text evidence="1">Belongs to the nuclear hormone receptor family.</text>
</comment>
<keyword evidence="2" id="KW-0479">Metal-binding</keyword>
<keyword evidence="9" id="KW-0539">Nucleus</keyword>
<keyword evidence="4" id="KW-0862">Zinc</keyword>
<keyword evidence="7" id="KW-0804">Transcription</keyword>
<dbReference type="GO" id="GO:0003700">
    <property type="term" value="F:DNA-binding transcription factor activity"/>
    <property type="evidence" value="ECO:0007669"/>
    <property type="project" value="InterPro"/>
</dbReference>
<sequence length="385" mass="45077">MVCNKQSTGNHYGVRTCTGCKLFFMRSMREKVTYLDCPFNKKCYSVDSSKYKCRECRLNKCIEVGMRIDYKSITGWEIWKELENPTAKPISLIRVLTNIDSEITKLRFSTYNPIFYTTLEDTIKRPSLLYLASQFKPMPGWPLKKSDCIDSRKKLTLKRCSIEHQNHDVNTYHDSINYEECINKDWSVFDAIMSIEYAKTFPFFEKLENEDKIILIRETNVIVAFLVTQFVSYSGKKDVIQTPDGFFHDDKLTKSDLEVLFAAVIPDGMPYVSMNFFSLEPYFRNNFTYDEYLLMKAIAFCYPVDQLSPYGKQIIQQERQKYGNILLSYCLTTTSNPSRFLTILEHVSLLIRAQRAFKNFRVYMRIKAASKASTSRILFEDQIFS</sequence>
<evidence type="ECO:0008006" key="14">
    <source>
        <dbReference type="Google" id="ProtNLM"/>
    </source>
</evidence>
<keyword evidence="8" id="KW-0675">Receptor</keyword>
<name>A0A9P1IUK4_9PELO</name>
<keyword evidence="5" id="KW-0805">Transcription regulation</keyword>
<accession>A0A9P1IUK4</accession>
<dbReference type="GO" id="GO:0008270">
    <property type="term" value="F:zinc ion binding"/>
    <property type="evidence" value="ECO:0007669"/>
    <property type="project" value="UniProtKB-KW"/>
</dbReference>
<comment type="caution">
    <text evidence="12">The sequence shown here is derived from an EMBL/GenBank/DDBJ whole genome shotgun (WGS) entry which is preliminary data.</text>
</comment>
<dbReference type="InterPro" id="IPR001628">
    <property type="entry name" value="Znf_hrmn_rcpt"/>
</dbReference>
<evidence type="ECO:0000256" key="5">
    <source>
        <dbReference type="ARBA" id="ARBA00023015"/>
    </source>
</evidence>
<evidence type="ECO:0000256" key="1">
    <source>
        <dbReference type="ARBA" id="ARBA00005993"/>
    </source>
</evidence>
<reference evidence="12" key="1">
    <citation type="submission" date="2022-11" db="EMBL/GenBank/DDBJ databases">
        <authorList>
            <person name="Kikuchi T."/>
        </authorList>
    </citation>
    <scope>NUCLEOTIDE SEQUENCE</scope>
    <source>
        <strain evidence="12">PS1010</strain>
    </source>
</reference>
<dbReference type="PROSITE" id="PS51843">
    <property type="entry name" value="NR_LBD"/>
    <property type="match status" value="1"/>
</dbReference>
<feature type="domain" description="NR LBD" evidence="11">
    <location>
        <begin position="151"/>
        <end position="383"/>
    </location>
</feature>
<dbReference type="InterPro" id="IPR000536">
    <property type="entry name" value="Nucl_hrmn_rcpt_lig-bd"/>
</dbReference>
<dbReference type="OrthoDB" id="10018779at2759"/>
<dbReference type="SUPFAM" id="SSF48508">
    <property type="entry name" value="Nuclear receptor ligand-binding domain"/>
    <property type="match status" value="1"/>
</dbReference>
<evidence type="ECO:0000259" key="10">
    <source>
        <dbReference type="PROSITE" id="PS51030"/>
    </source>
</evidence>
<dbReference type="SMART" id="SM00430">
    <property type="entry name" value="HOLI"/>
    <property type="match status" value="1"/>
</dbReference>
<protein>
    <recommendedName>
        <fullName evidence="14">Nuclear receptor domain-containing protein</fullName>
    </recommendedName>
</protein>
<dbReference type="SMART" id="SM00399">
    <property type="entry name" value="ZnF_C4"/>
    <property type="match status" value="1"/>
</dbReference>
<keyword evidence="6" id="KW-0238">DNA-binding</keyword>
<dbReference type="PANTHER" id="PTHR45886:SF18">
    <property type="entry name" value="NR LBD DOMAIN-CONTAINING PROTEIN-RELATED"/>
    <property type="match status" value="1"/>
</dbReference>
<organism evidence="12 13">
    <name type="scientific">Caenorhabditis angaria</name>
    <dbReference type="NCBI Taxonomy" id="860376"/>
    <lineage>
        <taxon>Eukaryota</taxon>
        <taxon>Metazoa</taxon>
        <taxon>Ecdysozoa</taxon>
        <taxon>Nematoda</taxon>
        <taxon>Chromadorea</taxon>
        <taxon>Rhabditida</taxon>
        <taxon>Rhabditina</taxon>
        <taxon>Rhabditomorpha</taxon>
        <taxon>Rhabditoidea</taxon>
        <taxon>Rhabditidae</taxon>
        <taxon>Peloderinae</taxon>
        <taxon>Caenorhabditis</taxon>
    </lineage>
</organism>
<evidence type="ECO:0000256" key="7">
    <source>
        <dbReference type="ARBA" id="ARBA00023163"/>
    </source>
</evidence>
<feature type="domain" description="Nuclear receptor" evidence="10">
    <location>
        <begin position="1"/>
        <end position="73"/>
    </location>
</feature>
<dbReference type="Gene3D" id="3.30.50.10">
    <property type="entry name" value="Erythroid Transcription Factor GATA-1, subunit A"/>
    <property type="match status" value="1"/>
</dbReference>
<dbReference type="InterPro" id="IPR035500">
    <property type="entry name" value="NHR-like_dom_sf"/>
</dbReference>
<dbReference type="InterPro" id="IPR013088">
    <property type="entry name" value="Znf_NHR/GATA"/>
</dbReference>
<evidence type="ECO:0000256" key="2">
    <source>
        <dbReference type="ARBA" id="ARBA00022723"/>
    </source>
</evidence>
<keyword evidence="3" id="KW-0863">Zinc-finger</keyword>
<dbReference type="SUPFAM" id="SSF57716">
    <property type="entry name" value="Glucocorticoid receptor-like (DNA-binding domain)"/>
    <property type="match status" value="1"/>
</dbReference>
<evidence type="ECO:0000256" key="3">
    <source>
        <dbReference type="ARBA" id="ARBA00022771"/>
    </source>
</evidence>
<keyword evidence="13" id="KW-1185">Reference proteome</keyword>
<dbReference type="AlphaFoldDB" id="A0A9P1IUK4"/>
<dbReference type="PANTHER" id="PTHR45886">
    <property type="entry name" value="NUCLEAR HORMONE RECEPTOR FAMILY-RELATED-RELATED"/>
    <property type="match status" value="1"/>
</dbReference>
<dbReference type="Pfam" id="PF00104">
    <property type="entry name" value="Hormone_recep"/>
    <property type="match status" value="1"/>
</dbReference>
<dbReference type="EMBL" id="CANHGI010000005">
    <property type="protein sequence ID" value="CAI5451324.1"/>
    <property type="molecule type" value="Genomic_DNA"/>
</dbReference>
<dbReference type="PROSITE" id="PS51030">
    <property type="entry name" value="NUCLEAR_REC_DBD_2"/>
    <property type="match status" value="1"/>
</dbReference>
<dbReference type="PRINTS" id="PR00047">
    <property type="entry name" value="STROIDFINGER"/>
</dbReference>
<dbReference type="Proteomes" id="UP001152747">
    <property type="component" value="Unassembled WGS sequence"/>
</dbReference>
<dbReference type="Gene3D" id="1.10.565.10">
    <property type="entry name" value="Retinoid X Receptor"/>
    <property type="match status" value="1"/>
</dbReference>